<dbReference type="InterPro" id="IPR058624">
    <property type="entry name" value="MdtA-like_HH"/>
</dbReference>
<evidence type="ECO:0000313" key="9">
    <source>
        <dbReference type="EMBL" id="OOR92222.1"/>
    </source>
</evidence>
<dbReference type="Pfam" id="PF25967">
    <property type="entry name" value="RND-MFP_C"/>
    <property type="match status" value="1"/>
</dbReference>
<dbReference type="AlphaFoldDB" id="A0A1T0A910"/>
<feature type="domain" description="Multidrug resistance protein MdtA-like barrel-sandwich hybrid" evidence="6">
    <location>
        <begin position="69"/>
        <end position="252"/>
    </location>
</feature>
<name>A0A1T0A910_9GAMM</name>
<evidence type="ECO:0000256" key="1">
    <source>
        <dbReference type="ARBA" id="ARBA00004519"/>
    </source>
</evidence>
<dbReference type="InterPro" id="IPR058627">
    <property type="entry name" value="MdtA-like_C"/>
</dbReference>
<protein>
    <submittedName>
        <fullName evidence="10">Acriflavine resistance protein A</fullName>
    </submittedName>
    <submittedName>
        <fullName evidence="9">Efflux transporter periplasmic adaptor subunit</fullName>
    </submittedName>
</protein>
<feature type="compositionally biased region" description="Low complexity" evidence="4">
    <location>
        <begin position="439"/>
        <end position="461"/>
    </location>
</feature>
<reference evidence="9 11" key="1">
    <citation type="submission" date="2017-02" db="EMBL/GenBank/DDBJ databases">
        <title>Draft genome sequence of Moraxella caviae CCUG 355 type strain.</title>
        <authorList>
            <person name="Engstrom-Jakobsson H."/>
            <person name="Salva-Serra F."/>
            <person name="Thorell K."/>
            <person name="Gonzales-Siles L."/>
            <person name="Karlsson R."/>
            <person name="Boulund F."/>
            <person name="Engstrand L."/>
            <person name="Moore E."/>
        </authorList>
    </citation>
    <scope>NUCLEOTIDE SEQUENCE [LARGE SCALE GENOMIC DNA]</scope>
    <source>
        <strain evidence="9 11">CCUG 355</strain>
    </source>
</reference>
<feature type="domain" description="Multidrug resistance protein MdtA-like beta-barrel" evidence="7">
    <location>
        <begin position="258"/>
        <end position="343"/>
    </location>
</feature>
<dbReference type="Gene3D" id="2.40.420.20">
    <property type="match status" value="1"/>
</dbReference>
<gene>
    <name evidence="10" type="primary">acrA</name>
    <name evidence="9" type="ORF">B0181_01965</name>
    <name evidence="10" type="ORF">NCTC10293_02463</name>
</gene>
<dbReference type="Pfam" id="PF25917">
    <property type="entry name" value="BSH_RND"/>
    <property type="match status" value="1"/>
</dbReference>
<dbReference type="GO" id="GO:0022857">
    <property type="term" value="F:transmembrane transporter activity"/>
    <property type="evidence" value="ECO:0007669"/>
    <property type="project" value="InterPro"/>
</dbReference>
<dbReference type="GO" id="GO:0046677">
    <property type="term" value="P:response to antibiotic"/>
    <property type="evidence" value="ECO:0007669"/>
    <property type="project" value="TreeGrafter"/>
</dbReference>
<dbReference type="Gene3D" id="1.10.287.470">
    <property type="entry name" value="Helix hairpin bin"/>
    <property type="match status" value="1"/>
</dbReference>
<dbReference type="PROSITE" id="PS51257">
    <property type="entry name" value="PROKAR_LIPOPROTEIN"/>
    <property type="match status" value="1"/>
</dbReference>
<dbReference type="PANTHER" id="PTHR30158">
    <property type="entry name" value="ACRA/E-RELATED COMPONENT OF DRUG EFFLUX TRANSPORTER"/>
    <property type="match status" value="1"/>
</dbReference>
<feature type="coiled-coil region" evidence="3">
    <location>
        <begin position="116"/>
        <end position="188"/>
    </location>
</feature>
<dbReference type="Pfam" id="PF25876">
    <property type="entry name" value="HH_MFP_RND"/>
    <property type="match status" value="1"/>
</dbReference>
<dbReference type="InterPro" id="IPR058626">
    <property type="entry name" value="MdtA-like_b-barrel"/>
</dbReference>
<keyword evidence="11" id="KW-1185">Reference proteome</keyword>
<dbReference type="PANTHER" id="PTHR30158:SF3">
    <property type="entry name" value="MULTIDRUG EFFLUX PUMP SUBUNIT ACRA-RELATED"/>
    <property type="match status" value="1"/>
</dbReference>
<dbReference type="Gene3D" id="2.40.30.170">
    <property type="match status" value="1"/>
</dbReference>
<dbReference type="RefSeq" id="WP_078275814.1">
    <property type="nucleotide sequence ID" value="NZ_MUXU01000016.1"/>
</dbReference>
<comment type="subcellular location">
    <subcellularLocation>
        <location evidence="1">Cell inner membrane</location>
        <topology evidence="1">Lipid-anchor</topology>
    </subcellularLocation>
</comment>
<evidence type="ECO:0000256" key="4">
    <source>
        <dbReference type="SAM" id="MobiDB-lite"/>
    </source>
</evidence>
<evidence type="ECO:0000256" key="3">
    <source>
        <dbReference type="SAM" id="Coils"/>
    </source>
</evidence>
<dbReference type="FunFam" id="2.40.420.20:FF:000001">
    <property type="entry name" value="Efflux RND transporter periplasmic adaptor subunit"/>
    <property type="match status" value="1"/>
</dbReference>
<dbReference type="STRING" id="34060.B0181_01965"/>
<evidence type="ECO:0000259" key="5">
    <source>
        <dbReference type="Pfam" id="PF25876"/>
    </source>
</evidence>
<keyword evidence="3" id="KW-0175">Coiled coil</keyword>
<evidence type="ECO:0000259" key="8">
    <source>
        <dbReference type="Pfam" id="PF25967"/>
    </source>
</evidence>
<evidence type="ECO:0000256" key="2">
    <source>
        <dbReference type="ARBA" id="ARBA00009477"/>
    </source>
</evidence>
<comment type="similarity">
    <text evidence="2">Belongs to the membrane fusion protein (MFP) (TC 8.A.1) family.</text>
</comment>
<reference evidence="10 12" key="2">
    <citation type="submission" date="2018-06" db="EMBL/GenBank/DDBJ databases">
        <authorList>
            <consortium name="Pathogen Informatics"/>
            <person name="Doyle S."/>
        </authorList>
    </citation>
    <scope>NUCLEOTIDE SEQUENCE [LARGE SCALE GENOMIC DNA]</scope>
    <source>
        <strain evidence="10 12">NCTC10293</strain>
    </source>
</reference>
<feature type="domain" description="Multidrug resistance protein MdtA-like C-terminal permuted SH3" evidence="8">
    <location>
        <begin position="348"/>
        <end position="408"/>
    </location>
</feature>
<feature type="region of interest" description="Disordered" evidence="4">
    <location>
        <begin position="413"/>
        <end position="478"/>
    </location>
</feature>
<dbReference type="Proteomes" id="UP000255279">
    <property type="component" value="Unassembled WGS sequence"/>
</dbReference>
<evidence type="ECO:0000313" key="11">
    <source>
        <dbReference type="Proteomes" id="UP000190435"/>
    </source>
</evidence>
<dbReference type="Pfam" id="PF25944">
    <property type="entry name" value="Beta-barrel_RND"/>
    <property type="match status" value="1"/>
</dbReference>
<dbReference type="InterPro" id="IPR058625">
    <property type="entry name" value="MdtA-like_BSH"/>
</dbReference>
<dbReference type="InterPro" id="IPR006143">
    <property type="entry name" value="RND_pump_MFP"/>
</dbReference>
<dbReference type="GO" id="GO:0005886">
    <property type="term" value="C:plasma membrane"/>
    <property type="evidence" value="ECO:0007669"/>
    <property type="project" value="UniProtKB-SubCell"/>
</dbReference>
<accession>A0A1T0A910</accession>
<dbReference type="EMBL" id="UGQE01000004">
    <property type="protein sequence ID" value="STZ14858.1"/>
    <property type="molecule type" value="Genomic_DNA"/>
</dbReference>
<evidence type="ECO:0000313" key="12">
    <source>
        <dbReference type="Proteomes" id="UP000255279"/>
    </source>
</evidence>
<organism evidence="9 11">
    <name type="scientific">Moraxella caviae</name>
    <dbReference type="NCBI Taxonomy" id="34060"/>
    <lineage>
        <taxon>Bacteria</taxon>
        <taxon>Pseudomonadati</taxon>
        <taxon>Pseudomonadota</taxon>
        <taxon>Gammaproteobacteria</taxon>
        <taxon>Moraxellales</taxon>
        <taxon>Moraxellaceae</taxon>
        <taxon>Moraxella</taxon>
    </lineage>
</organism>
<dbReference type="Gene3D" id="2.40.50.100">
    <property type="match status" value="1"/>
</dbReference>
<dbReference type="EMBL" id="MUXU01000016">
    <property type="protein sequence ID" value="OOR92222.1"/>
    <property type="molecule type" value="Genomic_DNA"/>
</dbReference>
<evidence type="ECO:0000259" key="6">
    <source>
        <dbReference type="Pfam" id="PF25917"/>
    </source>
</evidence>
<dbReference type="NCBIfam" id="TIGR01730">
    <property type="entry name" value="RND_mfp"/>
    <property type="match status" value="1"/>
</dbReference>
<dbReference type="SUPFAM" id="SSF111369">
    <property type="entry name" value="HlyD-like secretion proteins"/>
    <property type="match status" value="3"/>
</dbReference>
<evidence type="ECO:0000313" key="10">
    <source>
        <dbReference type="EMBL" id="STZ14858.1"/>
    </source>
</evidence>
<dbReference type="OrthoDB" id="9800613at2"/>
<feature type="compositionally biased region" description="Polar residues" evidence="4">
    <location>
        <begin position="425"/>
        <end position="438"/>
    </location>
</feature>
<proteinExistence type="inferred from homology"/>
<feature type="domain" description="Multidrug resistance protein MdtA-like alpha-helical hairpin" evidence="5">
    <location>
        <begin position="130"/>
        <end position="192"/>
    </location>
</feature>
<sequence length="478" mass="49658">MKLNFRTASVMAILSGVTLITACGKSDQAEQQAAAEQQMPPAVVDVQTISLGAVPIIQEASGRVVAVETSEVRPQVTGIIDQVLFREGSYVRAGDPLYRINIDNYKSSIESGRAAVANAEAAAQNARAAHAQAQANLTAQRATLAQARADLARLQGLVEADAIAQQTYDQAVTAVRTAEANAKAAEATVAQAVSSIKSADASIGSAKASLSASELDLSRTIVRAPISGKIGISAVTSGALVSASQANALATISRTDLVYVDISQSSSEMLRLRQQLESGAASQGSPEVRIVLEDGTIYPMLGRLALSNSKVDEATGAVTVRAIFQNPNDVLLPGMYVNAQMALSVVHNAALLPQSAVTRTPKGDTQVYVVNAENKVEVRNVTINGTYDGKWVVTDGLNNGDVVVVIGGAKVEPEQEVQTRELPATTEQNPAANGAQANSAQTEQAPASQEPQAQADASSEAGKNSVMKADESSQNAAN</sequence>
<evidence type="ECO:0000259" key="7">
    <source>
        <dbReference type="Pfam" id="PF25944"/>
    </source>
</evidence>
<dbReference type="Proteomes" id="UP000190435">
    <property type="component" value="Unassembled WGS sequence"/>
</dbReference>